<feature type="non-terminal residue" evidence="1">
    <location>
        <position position="234"/>
    </location>
</feature>
<evidence type="ECO:0000313" key="1">
    <source>
        <dbReference type="EMBL" id="KAG0422892.1"/>
    </source>
</evidence>
<accession>A0AC60PPD4</accession>
<comment type="caution">
    <text evidence="1">The sequence shown here is derived from an EMBL/GenBank/DDBJ whole genome shotgun (WGS) entry which is preliminary data.</text>
</comment>
<protein>
    <submittedName>
        <fullName evidence="1">Uncharacterized protein</fullName>
    </submittedName>
</protein>
<name>A0AC60PPD4_IXOPE</name>
<proteinExistence type="predicted"/>
<keyword evidence="2" id="KW-1185">Reference proteome</keyword>
<evidence type="ECO:0000313" key="2">
    <source>
        <dbReference type="Proteomes" id="UP000805193"/>
    </source>
</evidence>
<organism evidence="1 2">
    <name type="scientific">Ixodes persulcatus</name>
    <name type="common">Taiga tick</name>
    <dbReference type="NCBI Taxonomy" id="34615"/>
    <lineage>
        <taxon>Eukaryota</taxon>
        <taxon>Metazoa</taxon>
        <taxon>Ecdysozoa</taxon>
        <taxon>Arthropoda</taxon>
        <taxon>Chelicerata</taxon>
        <taxon>Arachnida</taxon>
        <taxon>Acari</taxon>
        <taxon>Parasitiformes</taxon>
        <taxon>Ixodida</taxon>
        <taxon>Ixodoidea</taxon>
        <taxon>Ixodidae</taxon>
        <taxon>Ixodinae</taxon>
        <taxon>Ixodes</taxon>
    </lineage>
</organism>
<gene>
    <name evidence="1" type="ORF">HPB47_001313</name>
</gene>
<dbReference type="Proteomes" id="UP000805193">
    <property type="component" value="Unassembled WGS sequence"/>
</dbReference>
<sequence>MKPWGYGQCVSLAGGLSLDGPLGRYNVSTSWDEWSTCDRCGKVGLRKRLGKCQLKTTVRGLLKPPGVQDALNVSLPMMGPSCRSALLRRHPAFGKLSNMADFVQTEYCKEPCDETFDAGHKMSTVNKSFFEPLHPEEEADEPEATELPPSDNFKRTERSGTSITLVCPGRGPAPSKVSVATQVVLGRERASPSLVLSEEDFLTQEAFSFRGEHTSWLPVSEQAGNACPWFEDFL</sequence>
<dbReference type="EMBL" id="JABSTQ010010168">
    <property type="protein sequence ID" value="KAG0422892.1"/>
    <property type="molecule type" value="Genomic_DNA"/>
</dbReference>
<reference evidence="1 2" key="1">
    <citation type="journal article" date="2020" name="Cell">
        <title>Large-Scale Comparative Analyses of Tick Genomes Elucidate Their Genetic Diversity and Vector Capacities.</title>
        <authorList>
            <consortium name="Tick Genome and Microbiome Consortium (TIGMIC)"/>
            <person name="Jia N."/>
            <person name="Wang J."/>
            <person name="Shi W."/>
            <person name="Du L."/>
            <person name="Sun Y."/>
            <person name="Zhan W."/>
            <person name="Jiang J.F."/>
            <person name="Wang Q."/>
            <person name="Zhang B."/>
            <person name="Ji P."/>
            <person name="Bell-Sakyi L."/>
            <person name="Cui X.M."/>
            <person name="Yuan T.T."/>
            <person name="Jiang B.G."/>
            <person name="Yang W.F."/>
            <person name="Lam T.T."/>
            <person name="Chang Q.C."/>
            <person name="Ding S.J."/>
            <person name="Wang X.J."/>
            <person name="Zhu J.G."/>
            <person name="Ruan X.D."/>
            <person name="Zhao L."/>
            <person name="Wei J.T."/>
            <person name="Ye R.Z."/>
            <person name="Que T.C."/>
            <person name="Du C.H."/>
            <person name="Zhou Y.H."/>
            <person name="Cheng J.X."/>
            <person name="Dai P.F."/>
            <person name="Guo W.B."/>
            <person name="Han X.H."/>
            <person name="Huang E.J."/>
            <person name="Li L.F."/>
            <person name="Wei W."/>
            <person name="Gao Y.C."/>
            <person name="Liu J.Z."/>
            <person name="Shao H.Z."/>
            <person name="Wang X."/>
            <person name="Wang C.C."/>
            <person name="Yang T.C."/>
            <person name="Huo Q.B."/>
            <person name="Li W."/>
            <person name="Chen H.Y."/>
            <person name="Chen S.E."/>
            <person name="Zhou L.G."/>
            <person name="Ni X.B."/>
            <person name="Tian J.H."/>
            <person name="Sheng Y."/>
            <person name="Liu T."/>
            <person name="Pan Y.S."/>
            <person name="Xia L.Y."/>
            <person name="Li J."/>
            <person name="Zhao F."/>
            <person name="Cao W.C."/>
        </authorList>
    </citation>
    <scope>NUCLEOTIDE SEQUENCE [LARGE SCALE GENOMIC DNA]</scope>
    <source>
        <strain evidence="1">Iper-2018</strain>
    </source>
</reference>